<accession>A0A372LJI3</accession>
<evidence type="ECO:0000313" key="2">
    <source>
        <dbReference type="EMBL" id="RFU66608.1"/>
    </source>
</evidence>
<dbReference type="AlphaFoldDB" id="A0A372LJI3"/>
<feature type="compositionally biased region" description="Basic residues" evidence="1">
    <location>
        <begin position="18"/>
        <end position="27"/>
    </location>
</feature>
<name>A0A372LJI3_9BACI</name>
<feature type="region of interest" description="Disordered" evidence="1">
    <location>
        <begin position="1"/>
        <end position="27"/>
    </location>
</feature>
<comment type="caution">
    <text evidence="2">The sequence shown here is derived from an EMBL/GenBank/DDBJ whole genome shotgun (WGS) entry which is preliminary data.</text>
</comment>
<gene>
    <name evidence="2" type="ORF">D0466_00380</name>
</gene>
<evidence type="ECO:0000256" key="1">
    <source>
        <dbReference type="SAM" id="MobiDB-lite"/>
    </source>
</evidence>
<dbReference type="EMBL" id="QVTD01000001">
    <property type="protein sequence ID" value="RFU66608.1"/>
    <property type="molecule type" value="Genomic_DNA"/>
</dbReference>
<proteinExistence type="predicted"/>
<protein>
    <submittedName>
        <fullName evidence="2">Uncharacterized protein</fullName>
    </submittedName>
</protein>
<reference evidence="2 3" key="1">
    <citation type="submission" date="2018-08" db="EMBL/GenBank/DDBJ databases">
        <title>Bacillus chawlae sp. nov., Bacillus glennii sp. nov., and Bacillus saganii sp. nov. Isolated from the Vehicle Assembly Building at Kennedy Space Center where the Viking Spacecraft were Assembled.</title>
        <authorList>
            <person name="Seuylemezian A."/>
            <person name="Vaishampayan P."/>
        </authorList>
    </citation>
    <scope>NUCLEOTIDE SEQUENCE [LARGE SCALE GENOMIC DNA]</scope>
    <source>
        <strain evidence="2 3">V44-8</strain>
    </source>
</reference>
<organism evidence="2 3">
    <name type="scientific">Peribacillus glennii</name>
    <dbReference type="NCBI Taxonomy" id="2303991"/>
    <lineage>
        <taxon>Bacteria</taxon>
        <taxon>Bacillati</taxon>
        <taxon>Bacillota</taxon>
        <taxon>Bacilli</taxon>
        <taxon>Bacillales</taxon>
        <taxon>Bacillaceae</taxon>
        <taxon>Peribacillus</taxon>
    </lineage>
</organism>
<feature type="compositionally biased region" description="Basic residues" evidence="1">
    <location>
        <begin position="1"/>
        <end position="10"/>
    </location>
</feature>
<sequence>MQASKPHRQARNPWQQWKKSHPPHKRFPILRGAADDTGEIQNVFYIKKEKAAGNSPAAGIH</sequence>
<keyword evidence="3" id="KW-1185">Reference proteome</keyword>
<dbReference type="Proteomes" id="UP000262939">
    <property type="component" value="Unassembled WGS sequence"/>
</dbReference>
<evidence type="ECO:0000313" key="3">
    <source>
        <dbReference type="Proteomes" id="UP000262939"/>
    </source>
</evidence>